<reference evidence="10 11" key="1">
    <citation type="journal article" date="2018" name="Front. Plant Sci.">
        <title>Red Clover (Trifolium pratense) and Zigzag Clover (T. medium) - A Picture of Genomic Similarities and Differences.</title>
        <authorList>
            <person name="Dluhosova J."/>
            <person name="Istvanek J."/>
            <person name="Nedelnik J."/>
            <person name="Repkova J."/>
        </authorList>
    </citation>
    <scope>NUCLEOTIDE SEQUENCE [LARGE SCALE GENOMIC DNA]</scope>
    <source>
        <strain evidence="11">cv. 10/8</strain>
        <tissue evidence="10">Leaf</tissue>
    </source>
</reference>
<comment type="subcellular location">
    <subcellularLocation>
        <location evidence="1">Cell membrane</location>
        <topology evidence="1">Peripheral membrane protein</topology>
        <orientation evidence="1">Cytoplasmic side</orientation>
    </subcellularLocation>
    <subcellularLocation>
        <location evidence="8">Membrane</location>
        <topology evidence="8">Multi-pass membrane protein</topology>
    </subcellularLocation>
</comment>
<protein>
    <recommendedName>
        <fullName evidence="8">Potassium channel</fullName>
    </recommendedName>
</protein>
<dbReference type="Pfam" id="PF00027">
    <property type="entry name" value="cNMP_binding"/>
    <property type="match status" value="1"/>
</dbReference>
<dbReference type="GO" id="GO:0005249">
    <property type="term" value="F:voltage-gated potassium channel activity"/>
    <property type="evidence" value="ECO:0007669"/>
    <property type="project" value="UniProtKB-UniRule"/>
</dbReference>
<keyword evidence="8" id="KW-0406">Ion transport</keyword>
<dbReference type="PANTHER" id="PTHR45743">
    <property type="entry name" value="POTASSIUM CHANNEL AKT1"/>
    <property type="match status" value="1"/>
</dbReference>
<evidence type="ECO:0000256" key="5">
    <source>
        <dbReference type="ARBA" id="ARBA00022958"/>
    </source>
</evidence>
<keyword evidence="4 8" id="KW-0851">Voltage-gated channel</keyword>
<dbReference type="PROSITE" id="PS50042">
    <property type="entry name" value="CNMP_BINDING_3"/>
    <property type="match status" value="1"/>
</dbReference>
<comment type="domain">
    <text evidence="8">The segment S4 is probably the voltage-sensor and is characterized by a series of positively charged amino acids. The pore-forming region H5 is enclosed by the transmembrane segments S5 and S6 in the Shaker-type (1P/6TM) and contains the GYGD signature motif which seems to be involved in potassium selectivity.</text>
</comment>
<evidence type="ECO:0000256" key="7">
    <source>
        <dbReference type="PROSITE-ProRule" id="PRU00023"/>
    </source>
</evidence>
<dbReference type="SUPFAM" id="SSF48403">
    <property type="entry name" value="Ankyrin repeat"/>
    <property type="match status" value="1"/>
</dbReference>
<organism evidence="10 11">
    <name type="scientific">Trifolium medium</name>
    <dbReference type="NCBI Taxonomy" id="97028"/>
    <lineage>
        <taxon>Eukaryota</taxon>
        <taxon>Viridiplantae</taxon>
        <taxon>Streptophyta</taxon>
        <taxon>Embryophyta</taxon>
        <taxon>Tracheophyta</taxon>
        <taxon>Spermatophyta</taxon>
        <taxon>Magnoliopsida</taxon>
        <taxon>eudicotyledons</taxon>
        <taxon>Gunneridae</taxon>
        <taxon>Pentapetalae</taxon>
        <taxon>rosids</taxon>
        <taxon>fabids</taxon>
        <taxon>Fabales</taxon>
        <taxon>Fabaceae</taxon>
        <taxon>Papilionoideae</taxon>
        <taxon>50 kb inversion clade</taxon>
        <taxon>NPAAA clade</taxon>
        <taxon>Hologalegina</taxon>
        <taxon>IRL clade</taxon>
        <taxon>Trifolieae</taxon>
        <taxon>Trifolium</taxon>
    </lineage>
</organism>
<evidence type="ECO:0000259" key="9">
    <source>
        <dbReference type="PROSITE" id="PS50042"/>
    </source>
</evidence>
<evidence type="ECO:0000256" key="4">
    <source>
        <dbReference type="ARBA" id="ARBA00022882"/>
    </source>
</evidence>
<dbReference type="Gene3D" id="1.25.40.20">
    <property type="entry name" value="Ankyrin repeat-containing domain"/>
    <property type="match status" value="1"/>
</dbReference>
<dbReference type="InterPro" id="IPR002110">
    <property type="entry name" value="Ankyrin_rpt"/>
</dbReference>
<comment type="similarity">
    <text evidence="8">Belongs to the potassium channel family. Plant (TC 1.A.1.4) subfamily.</text>
</comment>
<dbReference type="InterPro" id="IPR014710">
    <property type="entry name" value="RmlC-like_jellyroll"/>
</dbReference>
<dbReference type="GO" id="GO:0005886">
    <property type="term" value="C:plasma membrane"/>
    <property type="evidence" value="ECO:0007669"/>
    <property type="project" value="UniProtKB-SubCell"/>
</dbReference>
<feature type="non-terminal residue" evidence="10">
    <location>
        <position position="191"/>
    </location>
</feature>
<dbReference type="AlphaFoldDB" id="A0A392M7N4"/>
<dbReference type="SUPFAM" id="SSF51206">
    <property type="entry name" value="cAMP-binding domain-like"/>
    <property type="match status" value="1"/>
</dbReference>
<keyword evidence="7" id="KW-0040">ANK repeat</keyword>
<comment type="function">
    <text evidence="8">Potassium channel.</text>
</comment>
<evidence type="ECO:0000256" key="1">
    <source>
        <dbReference type="ARBA" id="ARBA00004413"/>
    </source>
</evidence>
<dbReference type="PROSITE" id="PS50297">
    <property type="entry name" value="ANK_REP_REGION"/>
    <property type="match status" value="1"/>
</dbReference>
<gene>
    <name evidence="10" type="ORF">A2U01_0004302</name>
</gene>
<dbReference type="GO" id="GO:0034702">
    <property type="term" value="C:monoatomic ion channel complex"/>
    <property type="evidence" value="ECO:0007669"/>
    <property type="project" value="UniProtKB-KW"/>
</dbReference>
<evidence type="ECO:0000313" key="11">
    <source>
        <dbReference type="Proteomes" id="UP000265520"/>
    </source>
</evidence>
<proteinExistence type="inferred from homology"/>
<evidence type="ECO:0000256" key="8">
    <source>
        <dbReference type="RuleBase" id="RU369015"/>
    </source>
</evidence>
<feature type="domain" description="Cyclic nucleotide-binding" evidence="9">
    <location>
        <begin position="1"/>
        <end position="100"/>
    </location>
</feature>
<accession>A0A392M7N4</accession>
<dbReference type="CDD" id="cd00038">
    <property type="entry name" value="CAP_ED"/>
    <property type="match status" value="1"/>
</dbReference>
<dbReference type="Proteomes" id="UP000265520">
    <property type="component" value="Unassembled WGS sequence"/>
</dbReference>
<keyword evidence="11" id="KW-1185">Reference proteome</keyword>
<sequence>MEPVSFPANTSVILEHEVPTFLYFIARGSVDLIFPEDIIETVGPGNVFGETCVFFNTPQVFTATTREQSHFLMLDRVNLISILHGCPNDTSHMIGDYIDQVLSVSTNSHMTKLLEDFEDNAERVGRIDLPVSLMFAFERGYSRLFDRLVEEYPDLNESDSTGRTVLHRAASHGDVWKVNKLLGIGANPNSK</sequence>
<keyword evidence="3 8" id="KW-0631">Potassium channel</keyword>
<comment type="caution">
    <text evidence="10">The sequence shown here is derived from an EMBL/GenBank/DDBJ whole genome shotgun (WGS) entry which is preliminary data.</text>
</comment>
<dbReference type="EMBL" id="LXQA010005262">
    <property type="protein sequence ID" value="MCH83480.1"/>
    <property type="molecule type" value="Genomic_DNA"/>
</dbReference>
<dbReference type="PROSITE" id="PS50088">
    <property type="entry name" value="ANK_REPEAT"/>
    <property type="match status" value="1"/>
</dbReference>
<evidence type="ECO:0000313" key="10">
    <source>
        <dbReference type="EMBL" id="MCH83480.1"/>
    </source>
</evidence>
<dbReference type="InterPro" id="IPR000595">
    <property type="entry name" value="cNMP-bd_dom"/>
</dbReference>
<comment type="subunit">
    <text evidence="8">The potassium channel is composed of a homo- or heterotetrameric complex of pore-forming subunits.</text>
</comment>
<dbReference type="SMART" id="SM00100">
    <property type="entry name" value="cNMP"/>
    <property type="match status" value="1"/>
</dbReference>
<dbReference type="InterPro" id="IPR045319">
    <property type="entry name" value="KAT/AKT"/>
</dbReference>
<evidence type="ECO:0000256" key="6">
    <source>
        <dbReference type="ARBA" id="ARBA00023303"/>
    </source>
</evidence>
<evidence type="ECO:0000256" key="3">
    <source>
        <dbReference type="ARBA" id="ARBA00022826"/>
    </source>
</evidence>
<evidence type="ECO:0000256" key="2">
    <source>
        <dbReference type="ARBA" id="ARBA00022538"/>
    </source>
</evidence>
<feature type="repeat" description="ANK" evidence="7">
    <location>
        <begin position="161"/>
        <end position="191"/>
    </location>
</feature>
<dbReference type="InterPro" id="IPR018490">
    <property type="entry name" value="cNMP-bd_dom_sf"/>
</dbReference>
<dbReference type="Gene3D" id="2.60.120.10">
    <property type="entry name" value="Jelly Rolls"/>
    <property type="match status" value="1"/>
</dbReference>
<keyword evidence="6 8" id="KW-0407">Ion channel</keyword>
<keyword evidence="5 8" id="KW-0630">Potassium</keyword>
<name>A0A392M7N4_9FABA</name>
<keyword evidence="8" id="KW-0813">Transport</keyword>
<dbReference type="InterPro" id="IPR036770">
    <property type="entry name" value="Ankyrin_rpt-contain_sf"/>
</dbReference>
<keyword evidence="2 8" id="KW-0633">Potassium transport</keyword>